<dbReference type="GO" id="GO:0022857">
    <property type="term" value="F:transmembrane transporter activity"/>
    <property type="evidence" value="ECO:0007669"/>
    <property type="project" value="InterPro"/>
</dbReference>
<dbReference type="EMBL" id="KI894026">
    <property type="protein sequence ID" value="OCF21717.1"/>
    <property type="molecule type" value="Genomic_DNA"/>
</dbReference>
<dbReference type="OrthoDB" id="2130629at2759"/>
<dbReference type="SUPFAM" id="SSF103473">
    <property type="entry name" value="MFS general substrate transporter"/>
    <property type="match status" value="2"/>
</dbReference>
<feature type="compositionally biased region" description="Polar residues" evidence="6">
    <location>
        <begin position="12"/>
        <end position="50"/>
    </location>
</feature>
<name>A0A1B9FSG6_9TREE</name>
<keyword evidence="3 7" id="KW-0812">Transmembrane</keyword>
<feature type="region of interest" description="Disordered" evidence="6">
    <location>
        <begin position="72"/>
        <end position="93"/>
    </location>
</feature>
<dbReference type="GO" id="GO:0016020">
    <property type="term" value="C:membrane"/>
    <property type="evidence" value="ECO:0007669"/>
    <property type="project" value="UniProtKB-SubCell"/>
</dbReference>
<protein>
    <recommendedName>
        <fullName evidence="8">Major facilitator superfamily (MFS) profile domain-containing protein</fullName>
    </recommendedName>
</protein>
<evidence type="ECO:0000256" key="4">
    <source>
        <dbReference type="ARBA" id="ARBA00022989"/>
    </source>
</evidence>
<dbReference type="KEGG" id="kbi:30212893"/>
<feature type="transmembrane region" description="Helical" evidence="7">
    <location>
        <begin position="434"/>
        <end position="454"/>
    </location>
</feature>
<feature type="transmembrane region" description="Helical" evidence="7">
    <location>
        <begin position="169"/>
        <end position="187"/>
    </location>
</feature>
<organism evidence="9">
    <name type="scientific">Kwoniella bestiolae CBS 10118</name>
    <dbReference type="NCBI Taxonomy" id="1296100"/>
    <lineage>
        <taxon>Eukaryota</taxon>
        <taxon>Fungi</taxon>
        <taxon>Dikarya</taxon>
        <taxon>Basidiomycota</taxon>
        <taxon>Agaricomycotina</taxon>
        <taxon>Tremellomycetes</taxon>
        <taxon>Tremellales</taxon>
        <taxon>Cryptococcaceae</taxon>
        <taxon>Kwoniella</taxon>
    </lineage>
</organism>
<feature type="transmembrane region" description="Helical" evidence="7">
    <location>
        <begin position="102"/>
        <end position="122"/>
    </location>
</feature>
<reference evidence="9" key="3">
    <citation type="submission" date="2014-01" db="EMBL/GenBank/DDBJ databases">
        <title>Evolution of pathogenesis and genome organization in the Tremellales.</title>
        <authorList>
            <person name="Cuomo C."/>
            <person name="Litvintseva A."/>
            <person name="Heitman J."/>
            <person name="Chen Y."/>
            <person name="Sun S."/>
            <person name="Springer D."/>
            <person name="Dromer F."/>
            <person name="Young S."/>
            <person name="Zeng Q."/>
            <person name="Chapman S."/>
            <person name="Gujja S."/>
            <person name="Saif S."/>
            <person name="Birren B."/>
        </authorList>
    </citation>
    <scope>NUCLEOTIDE SEQUENCE</scope>
    <source>
        <strain evidence="9">CBS 10118</strain>
    </source>
</reference>
<gene>
    <name evidence="9" type="ORF">I302_08494</name>
    <name evidence="10" type="ORF">I302_105206</name>
</gene>
<evidence type="ECO:0000259" key="8">
    <source>
        <dbReference type="PROSITE" id="PS50850"/>
    </source>
</evidence>
<evidence type="ECO:0000313" key="9">
    <source>
        <dbReference type="EMBL" id="OCF21717.1"/>
    </source>
</evidence>
<feature type="transmembrane region" description="Helical" evidence="7">
    <location>
        <begin position="323"/>
        <end position="344"/>
    </location>
</feature>
<dbReference type="RefSeq" id="XP_019042787.1">
    <property type="nucleotide sequence ID" value="XM_019195074.1"/>
</dbReference>
<dbReference type="AlphaFoldDB" id="A0A1B9FSG6"/>
<reference evidence="9" key="1">
    <citation type="submission" date="2013-07" db="EMBL/GenBank/DDBJ databases">
        <title>The Genome Sequence of Cryptococcus bestiolae CBS10118.</title>
        <authorList>
            <consortium name="The Broad Institute Genome Sequencing Platform"/>
            <person name="Cuomo C."/>
            <person name="Litvintseva A."/>
            <person name="Chen Y."/>
            <person name="Heitman J."/>
            <person name="Sun S."/>
            <person name="Springer D."/>
            <person name="Dromer F."/>
            <person name="Young S.K."/>
            <person name="Zeng Q."/>
            <person name="Gargeya S."/>
            <person name="Fitzgerald M."/>
            <person name="Abouelleil A."/>
            <person name="Alvarado L."/>
            <person name="Berlin A.M."/>
            <person name="Chapman S.B."/>
            <person name="Dewar J."/>
            <person name="Goldberg J."/>
            <person name="Griggs A."/>
            <person name="Gujja S."/>
            <person name="Hansen M."/>
            <person name="Howarth C."/>
            <person name="Imamovic A."/>
            <person name="Larimer J."/>
            <person name="McCowan C."/>
            <person name="Murphy C."/>
            <person name="Pearson M."/>
            <person name="Priest M."/>
            <person name="Roberts A."/>
            <person name="Saif S."/>
            <person name="Shea T."/>
            <person name="Sykes S."/>
            <person name="Wortman J."/>
            <person name="Nusbaum C."/>
            <person name="Birren B."/>
        </authorList>
    </citation>
    <scope>NUCLEOTIDE SEQUENCE [LARGE SCALE GENOMIC DNA]</scope>
    <source>
        <strain evidence="9">CBS 10118</strain>
    </source>
</reference>
<dbReference type="PANTHER" id="PTHR42718">
    <property type="entry name" value="MAJOR FACILITATOR SUPERFAMILY MULTIDRUG TRANSPORTER MFSC"/>
    <property type="match status" value="1"/>
</dbReference>
<dbReference type="Pfam" id="PF07690">
    <property type="entry name" value="MFS_1"/>
    <property type="match status" value="1"/>
</dbReference>
<dbReference type="InterPro" id="IPR011701">
    <property type="entry name" value="MFS"/>
</dbReference>
<feature type="transmembrane region" description="Helical" evidence="7">
    <location>
        <begin position="260"/>
        <end position="280"/>
    </location>
</feature>
<reference evidence="10" key="4">
    <citation type="submission" date="2024-02" db="EMBL/GenBank/DDBJ databases">
        <title>Comparative genomics of Cryptococcus and Kwoniella reveals pathogenesis evolution and contrasting modes of karyotype evolution via chromosome fusion or intercentromeric recombination.</title>
        <authorList>
            <person name="Coelho M.A."/>
            <person name="David-Palma M."/>
            <person name="Shea T."/>
            <person name="Bowers K."/>
            <person name="McGinley-Smith S."/>
            <person name="Mohammad A.W."/>
            <person name="Gnirke A."/>
            <person name="Yurkov A.M."/>
            <person name="Nowrousian M."/>
            <person name="Sun S."/>
            <person name="Cuomo C.A."/>
            <person name="Heitman J."/>
        </authorList>
    </citation>
    <scope>NUCLEOTIDE SEQUENCE</scope>
    <source>
        <strain evidence="10">CBS 10118</strain>
    </source>
</reference>
<feature type="transmembrane region" description="Helical" evidence="7">
    <location>
        <begin position="409"/>
        <end position="427"/>
    </location>
</feature>
<feature type="transmembrane region" description="Helical" evidence="7">
    <location>
        <begin position="365"/>
        <end position="389"/>
    </location>
</feature>
<evidence type="ECO:0000313" key="11">
    <source>
        <dbReference type="Proteomes" id="UP000092730"/>
    </source>
</evidence>
<evidence type="ECO:0000256" key="3">
    <source>
        <dbReference type="ARBA" id="ARBA00022692"/>
    </source>
</evidence>
<feature type="transmembrane region" description="Helical" evidence="7">
    <location>
        <begin position="199"/>
        <end position="220"/>
    </location>
</feature>
<keyword evidence="2" id="KW-0813">Transport</keyword>
<dbReference type="PROSITE" id="PS00216">
    <property type="entry name" value="SUGAR_TRANSPORT_1"/>
    <property type="match status" value="1"/>
</dbReference>
<evidence type="ECO:0000313" key="10">
    <source>
        <dbReference type="EMBL" id="WVW83188.1"/>
    </source>
</evidence>
<dbReference type="PROSITE" id="PS50850">
    <property type="entry name" value="MFS"/>
    <property type="match status" value="1"/>
</dbReference>
<feature type="transmembrane region" description="Helical" evidence="7">
    <location>
        <begin position="142"/>
        <end position="162"/>
    </location>
</feature>
<evidence type="ECO:0000256" key="7">
    <source>
        <dbReference type="SAM" id="Phobius"/>
    </source>
</evidence>
<proteinExistence type="predicted"/>
<dbReference type="GeneID" id="30212893"/>
<dbReference type="InterPro" id="IPR005829">
    <property type="entry name" value="Sugar_transporter_CS"/>
</dbReference>
<sequence length="611" mass="65407">MRSDTTHYGDMTTGSTSTLSPAARSGQNVPGQNVMATTSQEVKRTPSNPITDRPLIARQPSISSIKDKDISTIPLPVDEAPPQDGTTTADEEVPKLSKSRQIVIAITLTLLSMMTVSGMQALNIGIPTIQKDLGMKDTDLPWIASAYALTNGCLLLLSGRLADVYGRKLLLSTGMLWYSLWTLVGGFMQNGIGMVVSRALAGCGAALATPSATGIIAHTYTGRARQLAFACFGAGAAIGGALGLIIGGIFVSFVPHSWRSALWFLGGLGFAASIAAHLVIPWDSSHTDKKSIDWPGAMLVTSGLILLQYVISAGETAPQGWKTSYIITFIVLGVALIIAFFLWERRVQRIGSKPPLMRLQLWTRANGRLAAVYFIGFSAWMSFSTALYWGTLLFQEVQGISPIATTLRFLPSEISGVICNVLVGILIHRVPAQWIVCTGLLACGIGCMLFAITGRNTNYWTFPFQGMWLTAAGADLVFAPAMIFVSLLSLPDEHSVAGALLMTIMRLGASFGLAISSVVADVTSKKAYARGLERVDGYLKGVQAGFWLAAAACWVGLIVGVIALRGLGVLGKKTEKKEEIELATKGKKVEEQKDGTDGKDRDRNRVTEELV</sequence>
<accession>A0A1B9FSG6</accession>
<comment type="subcellular location">
    <subcellularLocation>
        <location evidence="1">Membrane</location>
        <topology evidence="1">Multi-pass membrane protein</topology>
    </subcellularLocation>
</comment>
<keyword evidence="11" id="KW-1185">Reference proteome</keyword>
<feature type="transmembrane region" description="Helical" evidence="7">
    <location>
        <begin position="466"/>
        <end position="488"/>
    </location>
</feature>
<dbReference type="PRINTS" id="PR01036">
    <property type="entry name" value="TCRTETB"/>
</dbReference>
<feature type="domain" description="Major facilitator superfamily (MFS) profile" evidence="8">
    <location>
        <begin position="101"/>
        <end position="568"/>
    </location>
</feature>
<dbReference type="STRING" id="1296100.A0A1B9FSG6"/>
<dbReference type="Proteomes" id="UP000092730">
    <property type="component" value="Chromosome 3"/>
</dbReference>
<keyword evidence="5 7" id="KW-0472">Membrane</keyword>
<reference evidence="10" key="2">
    <citation type="submission" date="2013-07" db="EMBL/GenBank/DDBJ databases">
        <authorList>
            <consortium name="The Broad Institute Genome Sequencing Platform"/>
            <person name="Cuomo C."/>
            <person name="Litvintseva A."/>
            <person name="Chen Y."/>
            <person name="Heitman J."/>
            <person name="Sun S."/>
            <person name="Springer D."/>
            <person name="Dromer F."/>
            <person name="Young S.K."/>
            <person name="Zeng Q."/>
            <person name="Gargeya S."/>
            <person name="Fitzgerald M."/>
            <person name="Abouelleil A."/>
            <person name="Alvarado L."/>
            <person name="Berlin A.M."/>
            <person name="Chapman S.B."/>
            <person name="Dewar J."/>
            <person name="Goldberg J."/>
            <person name="Griggs A."/>
            <person name="Gujja S."/>
            <person name="Hansen M."/>
            <person name="Howarth C."/>
            <person name="Imamovic A."/>
            <person name="Larimer J."/>
            <person name="McCowan C."/>
            <person name="Murphy C."/>
            <person name="Pearson M."/>
            <person name="Priest M."/>
            <person name="Roberts A."/>
            <person name="Saif S."/>
            <person name="Shea T."/>
            <person name="Sykes S."/>
            <person name="Wortman J."/>
            <person name="Nusbaum C."/>
            <person name="Birren B."/>
        </authorList>
    </citation>
    <scope>NUCLEOTIDE SEQUENCE</scope>
    <source>
        <strain evidence="10">CBS 10118</strain>
    </source>
</reference>
<feature type="region of interest" description="Disordered" evidence="6">
    <location>
        <begin position="583"/>
        <end position="611"/>
    </location>
</feature>
<feature type="transmembrane region" description="Helical" evidence="7">
    <location>
        <begin position="500"/>
        <end position="524"/>
    </location>
</feature>
<evidence type="ECO:0000256" key="5">
    <source>
        <dbReference type="ARBA" id="ARBA00023136"/>
    </source>
</evidence>
<evidence type="ECO:0000256" key="2">
    <source>
        <dbReference type="ARBA" id="ARBA00022448"/>
    </source>
</evidence>
<feature type="transmembrane region" description="Helical" evidence="7">
    <location>
        <begin position="544"/>
        <end position="567"/>
    </location>
</feature>
<evidence type="ECO:0000256" key="1">
    <source>
        <dbReference type="ARBA" id="ARBA00004141"/>
    </source>
</evidence>
<dbReference type="VEuPathDB" id="FungiDB:I302_08494"/>
<evidence type="ECO:0000256" key="6">
    <source>
        <dbReference type="SAM" id="MobiDB-lite"/>
    </source>
</evidence>
<feature type="transmembrane region" description="Helical" evidence="7">
    <location>
        <begin position="227"/>
        <end position="254"/>
    </location>
</feature>
<keyword evidence="4 7" id="KW-1133">Transmembrane helix</keyword>
<dbReference type="Gene3D" id="1.20.1250.20">
    <property type="entry name" value="MFS general substrate transporter like domains"/>
    <property type="match status" value="2"/>
</dbReference>
<dbReference type="InterPro" id="IPR020846">
    <property type="entry name" value="MFS_dom"/>
</dbReference>
<dbReference type="InterPro" id="IPR036259">
    <property type="entry name" value="MFS_trans_sf"/>
</dbReference>
<dbReference type="EMBL" id="CP144543">
    <property type="protein sequence ID" value="WVW83188.1"/>
    <property type="molecule type" value="Genomic_DNA"/>
</dbReference>
<dbReference type="PANTHER" id="PTHR42718:SF9">
    <property type="entry name" value="MAJOR FACILITATOR SUPERFAMILY MULTIDRUG TRANSPORTER MFSC"/>
    <property type="match status" value="1"/>
</dbReference>
<feature type="region of interest" description="Disordered" evidence="6">
    <location>
        <begin position="1"/>
        <end position="54"/>
    </location>
</feature>
<feature type="transmembrane region" description="Helical" evidence="7">
    <location>
        <begin position="292"/>
        <end position="311"/>
    </location>
</feature>